<evidence type="ECO:0000313" key="4">
    <source>
        <dbReference type="EMBL" id="KAJ7314527.1"/>
    </source>
</evidence>
<keyword evidence="4" id="KW-0687">Ribonucleoprotein</keyword>
<dbReference type="InterPro" id="IPR001680">
    <property type="entry name" value="WD40_rpt"/>
</dbReference>
<reference evidence="4" key="1">
    <citation type="submission" date="2023-01" db="EMBL/GenBank/DDBJ databases">
        <title>Genome assembly of the deep-sea coral Lophelia pertusa.</title>
        <authorList>
            <person name="Herrera S."/>
            <person name="Cordes E."/>
        </authorList>
    </citation>
    <scope>NUCLEOTIDE SEQUENCE</scope>
    <source>
        <strain evidence="4">USNM1676648</strain>
        <tissue evidence="4">Polyp</tissue>
    </source>
</reference>
<dbReference type="GO" id="GO:0071013">
    <property type="term" value="C:catalytic step 2 spliceosome"/>
    <property type="evidence" value="ECO:0007669"/>
    <property type="project" value="TreeGrafter"/>
</dbReference>
<dbReference type="PROSITE" id="PS00678">
    <property type="entry name" value="WD_REPEATS_1"/>
    <property type="match status" value="1"/>
</dbReference>
<dbReference type="SUPFAM" id="SSF50978">
    <property type="entry name" value="WD40 repeat-like"/>
    <property type="match status" value="1"/>
</dbReference>
<dbReference type="Proteomes" id="UP001163046">
    <property type="component" value="Unassembled WGS sequence"/>
</dbReference>
<keyword evidence="1 3" id="KW-0853">WD repeat</keyword>
<dbReference type="InterPro" id="IPR015943">
    <property type="entry name" value="WD40/YVTN_repeat-like_dom_sf"/>
</dbReference>
<dbReference type="PANTHER" id="PTHR44006:SF1">
    <property type="entry name" value="U5 SMALL NUCLEAR RIBONUCLEOPROTEIN 40 KDA PROTEIN"/>
    <property type="match status" value="1"/>
</dbReference>
<keyword evidence="5" id="KW-1185">Reference proteome</keyword>
<keyword evidence="2" id="KW-0677">Repeat</keyword>
<protein>
    <submittedName>
        <fullName evidence="4">U5 small nuclear ribonucleoprotein</fullName>
    </submittedName>
</protein>
<dbReference type="AlphaFoldDB" id="A0A9W9Y6Q4"/>
<gene>
    <name evidence="4" type="primary">SNRNP40</name>
    <name evidence="4" type="ORF">OS493_039263</name>
</gene>
<dbReference type="EMBL" id="MU827948">
    <property type="protein sequence ID" value="KAJ7314527.1"/>
    <property type="molecule type" value="Genomic_DNA"/>
</dbReference>
<evidence type="ECO:0000256" key="2">
    <source>
        <dbReference type="ARBA" id="ARBA00022737"/>
    </source>
</evidence>
<organism evidence="4 5">
    <name type="scientific">Desmophyllum pertusum</name>
    <dbReference type="NCBI Taxonomy" id="174260"/>
    <lineage>
        <taxon>Eukaryota</taxon>
        <taxon>Metazoa</taxon>
        <taxon>Cnidaria</taxon>
        <taxon>Anthozoa</taxon>
        <taxon>Hexacorallia</taxon>
        <taxon>Scleractinia</taxon>
        <taxon>Caryophylliina</taxon>
        <taxon>Caryophylliidae</taxon>
        <taxon>Desmophyllum</taxon>
    </lineage>
</organism>
<dbReference type="InterPro" id="IPR036322">
    <property type="entry name" value="WD40_repeat_dom_sf"/>
</dbReference>
<feature type="repeat" description="WD" evidence="3">
    <location>
        <begin position="92"/>
        <end position="122"/>
    </location>
</feature>
<dbReference type="PANTHER" id="PTHR44006">
    <property type="entry name" value="U5 SMALL NUCLEAR RIBONUCLEOPROTEIN 40 KDA PROTEIN"/>
    <property type="match status" value="1"/>
</dbReference>
<proteinExistence type="predicted"/>
<name>A0A9W9Y6Q4_9CNID</name>
<sequence>CGIQEKEMCPNMFQNIYQVWDLRKNDVLYKMSGHTDTVTGLRLSPDGSFILSNAMDKHSSHVGHSSICSYGRCLKVFTGAQHNFEKNLIKCSWSPDGLMISSGSADRFVYVWDTNSRRNSVQAARA</sequence>
<feature type="repeat" description="WD" evidence="3">
    <location>
        <begin position="31"/>
        <end position="56"/>
    </location>
</feature>
<evidence type="ECO:0000256" key="3">
    <source>
        <dbReference type="PROSITE-ProRule" id="PRU00221"/>
    </source>
</evidence>
<dbReference type="InterPro" id="IPR019775">
    <property type="entry name" value="WD40_repeat_CS"/>
</dbReference>
<dbReference type="GO" id="GO:0003723">
    <property type="term" value="F:RNA binding"/>
    <property type="evidence" value="ECO:0007669"/>
    <property type="project" value="TreeGrafter"/>
</dbReference>
<evidence type="ECO:0000313" key="5">
    <source>
        <dbReference type="Proteomes" id="UP001163046"/>
    </source>
</evidence>
<dbReference type="SMART" id="SM00320">
    <property type="entry name" value="WD40"/>
    <property type="match status" value="2"/>
</dbReference>
<dbReference type="Pfam" id="PF00400">
    <property type="entry name" value="WD40"/>
    <property type="match status" value="2"/>
</dbReference>
<dbReference type="Gene3D" id="2.130.10.10">
    <property type="entry name" value="YVTN repeat-like/Quinoprotein amine dehydrogenase"/>
    <property type="match status" value="1"/>
</dbReference>
<accession>A0A9W9Y6Q4</accession>
<evidence type="ECO:0000256" key="1">
    <source>
        <dbReference type="ARBA" id="ARBA00022574"/>
    </source>
</evidence>
<feature type="non-terminal residue" evidence="4">
    <location>
        <position position="1"/>
    </location>
</feature>
<dbReference type="InterPro" id="IPR052234">
    <property type="entry name" value="U5_snRNP_Component"/>
</dbReference>
<dbReference type="PROSITE" id="PS50082">
    <property type="entry name" value="WD_REPEATS_2"/>
    <property type="match status" value="2"/>
</dbReference>
<comment type="caution">
    <text evidence="4">The sequence shown here is derived from an EMBL/GenBank/DDBJ whole genome shotgun (WGS) entry which is preliminary data.</text>
</comment>
<dbReference type="OrthoDB" id="1068471at2759"/>